<protein>
    <submittedName>
        <fullName evidence="6">Uncharacterized protein</fullName>
    </submittedName>
</protein>
<dbReference type="Pfam" id="PF03973">
    <property type="entry name" value="Triabin"/>
    <property type="match status" value="1"/>
</dbReference>
<gene>
    <name evidence="6" type="ORF">E2C01_081045</name>
</gene>
<dbReference type="InterPro" id="IPR012674">
    <property type="entry name" value="Calycin"/>
</dbReference>
<accession>A0A5B7J176</accession>
<comment type="subcellular location">
    <subcellularLocation>
        <location evidence="1">Secreted</location>
    </subcellularLocation>
</comment>
<sequence>MTRPKSMGNQSDTLGGAGPRSFSADGEPNYTVVATDYDNYALVYSCSSFGAGNKFGKSIMSSCSFM</sequence>
<evidence type="ECO:0000256" key="2">
    <source>
        <dbReference type="ARBA" id="ARBA00022525"/>
    </source>
</evidence>
<dbReference type="Gene3D" id="2.40.128.20">
    <property type="match status" value="1"/>
</dbReference>
<evidence type="ECO:0000256" key="1">
    <source>
        <dbReference type="ARBA" id="ARBA00004613"/>
    </source>
</evidence>
<dbReference type="GO" id="GO:0030682">
    <property type="term" value="P:symbiont-mediated perturbation of host defenses"/>
    <property type="evidence" value="ECO:0007669"/>
    <property type="project" value="InterPro"/>
</dbReference>
<dbReference type="InterPro" id="IPR005657">
    <property type="entry name" value="Triabi/Procalin"/>
</dbReference>
<evidence type="ECO:0000256" key="5">
    <source>
        <dbReference type="SAM" id="MobiDB-lite"/>
    </source>
</evidence>
<organism evidence="6 7">
    <name type="scientific">Portunus trituberculatus</name>
    <name type="common">Swimming crab</name>
    <name type="synonym">Neptunus trituberculatus</name>
    <dbReference type="NCBI Taxonomy" id="210409"/>
    <lineage>
        <taxon>Eukaryota</taxon>
        <taxon>Metazoa</taxon>
        <taxon>Ecdysozoa</taxon>
        <taxon>Arthropoda</taxon>
        <taxon>Crustacea</taxon>
        <taxon>Multicrustacea</taxon>
        <taxon>Malacostraca</taxon>
        <taxon>Eumalacostraca</taxon>
        <taxon>Eucarida</taxon>
        <taxon>Decapoda</taxon>
        <taxon>Pleocyemata</taxon>
        <taxon>Brachyura</taxon>
        <taxon>Eubrachyura</taxon>
        <taxon>Portunoidea</taxon>
        <taxon>Portunidae</taxon>
        <taxon>Portuninae</taxon>
        <taxon>Portunus</taxon>
    </lineage>
</organism>
<evidence type="ECO:0000313" key="6">
    <source>
        <dbReference type="EMBL" id="MPC86224.1"/>
    </source>
</evidence>
<keyword evidence="2" id="KW-0964">Secreted</keyword>
<feature type="region of interest" description="Disordered" evidence="5">
    <location>
        <begin position="1"/>
        <end position="25"/>
    </location>
</feature>
<reference evidence="6 7" key="1">
    <citation type="submission" date="2019-05" db="EMBL/GenBank/DDBJ databases">
        <title>Another draft genome of Portunus trituberculatus and its Hox gene families provides insights of decapod evolution.</title>
        <authorList>
            <person name="Jeong J.-H."/>
            <person name="Song I."/>
            <person name="Kim S."/>
            <person name="Choi T."/>
            <person name="Kim D."/>
            <person name="Ryu S."/>
            <person name="Kim W."/>
        </authorList>
    </citation>
    <scope>NUCLEOTIDE SEQUENCE [LARGE SCALE GENOMIC DNA]</scope>
    <source>
        <tissue evidence="6">Muscle</tissue>
    </source>
</reference>
<keyword evidence="7" id="KW-1185">Reference proteome</keyword>
<comment type="similarity">
    <text evidence="4">Belongs to the calycin superfamily. Triabin family.</text>
</comment>
<name>A0A5B7J176_PORTR</name>
<dbReference type="SUPFAM" id="SSF50814">
    <property type="entry name" value="Lipocalins"/>
    <property type="match status" value="1"/>
</dbReference>
<evidence type="ECO:0000313" key="7">
    <source>
        <dbReference type="Proteomes" id="UP000324222"/>
    </source>
</evidence>
<dbReference type="EMBL" id="VSRR010070850">
    <property type="protein sequence ID" value="MPC86224.1"/>
    <property type="molecule type" value="Genomic_DNA"/>
</dbReference>
<evidence type="ECO:0000256" key="3">
    <source>
        <dbReference type="ARBA" id="ARBA00022729"/>
    </source>
</evidence>
<comment type="caution">
    <text evidence="6">The sequence shown here is derived from an EMBL/GenBank/DDBJ whole genome shotgun (WGS) entry which is preliminary data.</text>
</comment>
<proteinExistence type="inferred from homology"/>
<dbReference type="GO" id="GO:0005576">
    <property type="term" value="C:extracellular region"/>
    <property type="evidence" value="ECO:0007669"/>
    <property type="project" value="UniProtKB-SubCell"/>
</dbReference>
<keyword evidence="3" id="KW-0732">Signal</keyword>
<evidence type="ECO:0000256" key="4">
    <source>
        <dbReference type="ARBA" id="ARBA00034121"/>
    </source>
</evidence>
<dbReference type="AlphaFoldDB" id="A0A5B7J176"/>
<dbReference type="Proteomes" id="UP000324222">
    <property type="component" value="Unassembled WGS sequence"/>
</dbReference>